<dbReference type="InterPro" id="IPR013751">
    <property type="entry name" value="ACP_syn_III_N"/>
</dbReference>
<keyword evidence="2" id="KW-0012">Acyltransferase</keyword>
<reference evidence="5 6" key="1">
    <citation type="submission" date="2021-02" db="EMBL/GenBank/DDBJ databases">
        <title>Actinophytocola xerophila sp. nov., isolated from soil of cotton cropping field.</title>
        <authorList>
            <person name="Huang R."/>
            <person name="Chen X."/>
            <person name="Ge X."/>
            <person name="Liu W."/>
        </authorList>
    </citation>
    <scope>NUCLEOTIDE SEQUENCE [LARGE SCALE GENOMIC DNA]</scope>
    <source>
        <strain evidence="5 6">S1-96</strain>
    </source>
</reference>
<evidence type="ECO:0000259" key="4">
    <source>
        <dbReference type="Pfam" id="PF08545"/>
    </source>
</evidence>
<dbReference type="EMBL" id="JAFFZE010000004">
    <property type="protein sequence ID" value="MCT2581966.1"/>
    <property type="molecule type" value="Genomic_DNA"/>
</dbReference>
<dbReference type="Proteomes" id="UP001156441">
    <property type="component" value="Unassembled WGS sequence"/>
</dbReference>
<feature type="domain" description="Beta-ketoacyl-[acyl-carrier-protein] synthase III C-terminal" evidence="3">
    <location>
        <begin position="234"/>
        <end position="323"/>
    </location>
</feature>
<feature type="domain" description="Beta-ketoacyl-[acyl-carrier-protein] synthase III N-terminal" evidence="4">
    <location>
        <begin position="107"/>
        <end position="182"/>
    </location>
</feature>
<dbReference type="NCBIfam" id="NF006829">
    <property type="entry name" value="PRK09352.1"/>
    <property type="match status" value="1"/>
</dbReference>
<dbReference type="CDD" id="cd00830">
    <property type="entry name" value="KAS_III"/>
    <property type="match status" value="1"/>
</dbReference>
<keyword evidence="6" id="KW-1185">Reference proteome</keyword>
<dbReference type="InterPro" id="IPR016039">
    <property type="entry name" value="Thiolase-like"/>
</dbReference>
<dbReference type="Pfam" id="PF08541">
    <property type="entry name" value="ACP_syn_III_C"/>
    <property type="match status" value="1"/>
</dbReference>
<dbReference type="PANTHER" id="PTHR34069">
    <property type="entry name" value="3-OXOACYL-[ACYL-CARRIER-PROTEIN] SYNTHASE 3"/>
    <property type="match status" value="1"/>
</dbReference>
<name>A0ABT2J2R4_9PSEU</name>
<dbReference type="Pfam" id="PF08545">
    <property type="entry name" value="ACP_syn_III"/>
    <property type="match status" value="1"/>
</dbReference>
<comment type="caution">
    <text evidence="5">The sequence shown here is derived from an EMBL/GenBank/DDBJ whole genome shotgun (WGS) entry which is preliminary data.</text>
</comment>
<dbReference type="Gene3D" id="3.40.47.10">
    <property type="match status" value="1"/>
</dbReference>
<evidence type="ECO:0000259" key="3">
    <source>
        <dbReference type="Pfam" id="PF08541"/>
    </source>
</evidence>
<evidence type="ECO:0000256" key="2">
    <source>
        <dbReference type="ARBA" id="ARBA00023315"/>
    </source>
</evidence>
<gene>
    <name evidence="5" type="ORF">JT362_02375</name>
</gene>
<dbReference type="PANTHER" id="PTHR34069:SF2">
    <property type="entry name" value="BETA-KETOACYL-[ACYL-CARRIER-PROTEIN] SYNTHASE III"/>
    <property type="match status" value="1"/>
</dbReference>
<evidence type="ECO:0000256" key="1">
    <source>
        <dbReference type="ARBA" id="ARBA00022679"/>
    </source>
</evidence>
<dbReference type="RefSeq" id="WP_260189321.1">
    <property type="nucleotide sequence ID" value="NZ_JAFFZE010000004.1"/>
</dbReference>
<organism evidence="5 6">
    <name type="scientific">Actinophytocola gossypii</name>
    <dbReference type="NCBI Taxonomy" id="2812003"/>
    <lineage>
        <taxon>Bacteria</taxon>
        <taxon>Bacillati</taxon>
        <taxon>Actinomycetota</taxon>
        <taxon>Actinomycetes</taxon>
        <taxon>Pseudonocardiales</taxon>
        <taxon>Pseudonocardiaceae</taxon>
    </lineage>
</organism>
<protein>
    <submittedName>
        <fullName evidence="5">Ketoacyl-ACP synthase III</fullName>
    </submittedName>
</protein>
<accession>A0ABT2J2R4</accession>
<dbReference type="InterPro" id="IPR013747">
    <property type="entry name" value="ACP_syn_III_C"/>
</dbReference>
<dbReference type="SUPFAM" id="SSF53901">
    <property type="entry name" value="Thiolase-like"/>
    <property type="match status" value="1"/>
</dbReference>
<proteinExistence type="predicted"/>
<evidence type="ECO:0000313" key="5">
    <source>
        <dbReference type="EMBL" id="MCT2581966.1"/>
    </source>
</evidence>
<evidence type="ECO:0000313" key="6">
    <source>
        <dbReference type="Proteomes" id="UP001156441"/>
    </source>
</evidence>
<sequence length="328" mass="34588">MTGFDITGWGMSVPGRVVTSVEIADRFGVTEDWVVSRCGIRERRFVSPGETTASLAVEAGRAALERAGLTGADIAHLIVASATPEQLSPATSVFVQHELGVAGSAHDVNAECSGFVYGLVTAAGLMALDPRPILLIGSDTHSLTINPADRDLSILAGDGAGAIVLTPSPNNWMLAWNLGADGSRADSLKIQAGGSRMPTTEETVRKGLHYSEIKGNEIYLNAVRYTVRTVRATLESAKVEPGEVDHILPHQANIRIINSILNHTGLPADRLITNLERYGNTASASMPIALTEALDDGRVSDGELLLLAGFGAGMTWGSVLLKWGGEPT</sequence>
<keyword evidence="1" id="KW-0808">Transferase</keyword>